<name>A0A7X1KXJ2_9PSED</name>
<dbReference type="InterPro" id="IPR007055">
    <property type="entry name" value="BON_dom"/>
</dbReference>
<dbReference type="Pfam" id="PF04972">
    <property type="entry name" value="BON"/>
    <property type="match status" value="2"/>
</dbReference>
<proteinExistence type="predicted"/>
<evidence type="ECO:0000313" key="4">
    <source>
        <dbReference type="EMBL" id="MBC2690352.1"/>
    </source>
</evidence>
<protein>
    <submittedName>
        <fullName evidence="4">BON domain-containing protein</fullName>
    </submittedName>
</protein>
<sequence length="192" mass="20540">MTPNRLGLLALTLCLGISGCTSVVTASRESPIQDDRGTRTFGSKIDDSLIETKVGVNVAKANPDLDTQSHIVVTSFNGVVLLAGQTPRADLKAQAEQAAAAVQRVKTVHNELQIMQPSSLLARNNDAWLTTKIKTQMLTDASIPGSRIKVVTENGIVYLLGLLTKQEAAQATNLVQGVSGVQKIVKLFEYID</sequence>
<dbReference type="Gene3D" id="3.30.1340.30">
    <property type="match status" value="1"/>
</dbReference>
<evidence type="ECO:0000256" key="2">
    <source>
        <dbReference type="SAM" id="SignalP"/>
    </source>
</evidence>
<reference evidence="4 5" key="1">
    <citation type="submission" date="2020-08" db="EMBL/GenBank/DDBJ databases">
        <title>Pseudomonas sp. nov.</title>
        <authorList>
            <person name="Gieschler S."/>
            <person name="Fiedler G."/>
            <person name="Brinks E."/>
            <person name="Boehnlein C."/>
            <person name="Franz C.M.A.P."/>
            <person name="Kabisch J."/>
        </authorList>
    </citation>
    <scope>NUCLEOTIDE SEQUENCE [LARGE SCALE GENOMIC DNA]</scope>
    <source>
        <strain evidence="4 5">MBT-1</strain>
    </source>
</reference>
<dbReference type="SMART" id="SM00749">
    <property type="entry name" value="BON"/>
    <property type="match status" value="2"/>
</dbReference>
<dbReference type="PROSITE" id="PS50914">
    <property type="entry name" value="BON"/>
    <property type="match status" value="2"/>
</dbReference>
<dbReference type="RefSeq" id="WP_166589716.1">
    <property type="nucleotide sequence ID" value="NZ_CP090311.1"/>
</dbReference>
<keyword evidence="5" id="KW-1185">Reference proteome</keyword>
<dbReference type="InterPro" id="IPR051686">
    <property type="entry name" value="Lipoprotein_DolP"/>
</dbReference>
<feature type="chain" id="PRO_5031112987" evidence="2">
    <location>
        <begin position="27"/>
        <end position="192"/>
    </location>
</feature>
<dbReference type="PANTHER" id="PTHR34606:SF4">
    <property type="entry name" value="OUTER MEMBRANE LIPOPROTEIN DOLP"/>
    <property type="match status" value="1"/>
</dbReference>
<feature type="domain" description="BON" evidence="3">
    <location>
        <begin position="125"/>
        <end position="192"/>
    </location>
</feature>
<gene>
    <name evidence="4" type="ORF">H7995_11155</name>
</gene>
<feature type="domain" description="BON" evidence="3">
    <location>
        <begin position="46"/>
        <end position="116"/>
    </location>
</feature>
<dbReference type="Proteomes" id="UP000526003">
    <property type="component" value="Unassembled WGS sequence"/>
</dbReference>
<dbReference type="PANTHER" id="PTHR34606">
    <property type="entry name" value="BON DOMAIN-CONTAINING PROTEIN"/>
    <property type="match status" value="1"/>
</dbReference>
<evidence type="ECO:0000256" key="1">
    <source>
        <dbReference type="ARBA" id="ARBA00022729"/>
    </source>
</evidence>
<organism evidence="4 5">
    <name type="scientific">Pseudomonas kielensis</name>
    <dbReference type="NCBI Taxonomy" id="2762577"/>
    <lineage>
        <taxon>Bacteria</taxon>
        <taxon>Pseudomonadati</taxon>
        <taxon>Pseudomonadota</taxon>
        <taxon>Gammaproteobacteria</taxon>
        <taxon>Pseudomonadales</taxon>
        <taxon>Pseudomonadaceae</taxon>
        <taxon>Pseudomonas</taxon>
    </lineage>
</organism>
<evidence type="ECO:0000313" key="5">
    <source>
        <dbReference type="Proteomes" id="UP000526003"/>
    </source>
</evidence>
<dbReference type="PROSITE" id="PS51257">
    <property type="entry name" value="PROKAR_LIPOPROTEIN"/>
    <property type="match status" value="1"/>
</dbReference>
<dbReference type="InterPro" id="IPR014004">
    <property type="entry name" value="Transpt-assoc_nodulatn_dom_bac"/>
</dbReference>
<feature type="signal peptide" evidence="2">
    <location>
        <begin position="1"/>
        <end position="26"/>
    </location>
</feature>
<accession>A0A7X1KXJ2</accession>
<evidence type="ECO:0000259" key="3">
    <source>
        <dbReference type="PROSITE" id="PS50914"/>
    </source>
</evidence>
<dbReference type="EMBL" id="JACMYG010000009">
    <property type="protein sequence ID" value="MBC2690352.1"/>
    <property type="molecule type" value="Genomic_DNA"/>
</dbReference>
<keyword evidence="1 2" id="KW-0732">Signal</keyword>
<comment type="caution">
    <text evidence="4">The sequence shown here is derived from an EMBL/GenBank/DDBJ whole genome shotgun (WGS) entry which is preliminary data.</text>
</comment>
<dbReference type="AlphaFoldDB" id="A0A7X1KXJ2"/>